<keyword evidence="2" id="KW-1185">Reference proteome</keyword>
<evidence type="ECO:0000313" key="1">
    <source>
        <dbReference type="EMBL" id="PYH32534.1"/>
    </source>
</evidence>
<reference evidence="1" key="1">
    <citation type="submission" date="2016-12" db="EMBL/GenBank/DDBJ databases">
        <title>The genomes of Aspergillus section Nigri reveals drivers in fungal speciation.</title>
        <authorList>
            <consortium name="DOE Joint Genome Institute"/>
            <person name="Vesth T.C."/>
            <person name="Nybo J."/>
            <person name="Theobald S."/>
            <person name="Brandl J."/>
            <person name="Frisvad J.C."/>
            <person name="Nielsen K.F."/>
            <person name="Lyhne E.K."/>
            <person name="Kogle M.E."/>
            <person name="Kuo A."/>
            <person name="Riley R."/>
            <person name="Clum A."/>
            <person name="Nolan M."/>
            <person name="Lipzen A."/>
            <person name="Salamov A."/>
            <person name="Henrissat B."/>
            <person name="Wiebenga A."/>
            <person name="De Vries R.P."/>
            <person name="Grigoriev I.V."/>
            <person name="Mortensen U.H."/>
            <person name="Andersen M.R."/>
            <person name="Baker S.E."/>
        </authorList>
    </citation>
    <scope>NUCLEOTIDE SEQUENCE [LARGE SCALE GENOMIC DNA]</scope>
    <source>
        <strain evidence="1">CBS 115656</strain>
    </source>
</reference>
<dbReference type="EMBL" id="KZ821467">
    <property type="protein sequence ID" value="PYH32534.1"/>
    <property type="molecule type" value="Genomic_DNA"/>
</dbReference>
<protein>
    <submittedName>
        <fullName evidence="1">Uncharacterized protein</fullName>
    </submittedName>
</protein>
<dbReference type="GeneID" id="37129865"/>
<evidence type="ECO:0000313" key="2">
    <source>
        <dbReference type="Proteomes" id="UP000247647"/>
    </source>
</evidence>
<dbReference type="RefSeq" id="XP_025478012.1">
    <property type="nucleotide sequence ID" value="XM_025627409.1"/>
</dbReference>
<name>A0A318YER1_ASPNB</name>
<sequence length="79" mass="8643">MPITVRYGSTGIAGGLAADPQKFLDFQVLSPEFYTSFARNRASDPEAVVQVIIGCSLVTVSHQELPHNFICQEGDHLHN</sequence>
<gene>
    <name evidence="1" type="ORF">BO87DRAFT_427532</name>
</gene>
<organism evidence="1 2">
    <name type="scientific">Aspergillus neoniger (strain CBS 115656)</name>
    <dbReference type="NCBI Taxonomy" id="1448310"/>
    <lineage>
        <taxon>Eukaryota</taxon>
        <taxon>Fungi</taxon>
        <taxon>Dikarya</taxon>
        <taxon>Ascomycota</taxon>
        <taxon>Pezizomycotina</taxon>
        <taxon>Eurotiomycetes</taxon>
        <taxon>Eurotiomycetidae</taxon>
        <taxon>Eurotiales</taxon>
        <taxon>Aspergillaceae</taxon>
        <taxon>Aspergillus</taxon>
        <taxon>Aspergillus subgen. Circumdati</taxon>
    </lineage>
</organism>
<proteinExistence type="predicted"/>
<accession>A0A318YER1</accession>
<dbReference type="Proteomes" id="UP000247647">
    <property type="component" value="Unassembled WGS sequence"/>
</dbReference>
<dbReference type="AlphaFoldDB" id="A0A318YER1"/>